<protein>
    <recommendedName>
        <fullName evidence="2">DUF4456 domain-containing protein</fullName>
    </recommendedName>
</protein>
<dbReference type="AlphaFoldDB" id="A0A9D4FNU6"/>
<feature type="region of interest" description="Disordered" evidence="1">
    <location>
        <begin position="257"/>
        <end position="319"/>
    </location>
</feature>
<dbReference type="PANTHER" id="PTHR21444:SF14">
    <property type="entry name" value="COILED-COIL DOMAIN-CONTAINING PROTEIN 180"/>
    <property type="match status" value="1"/>
</dbReference>
<evidence type="ECO:0000313" key="4">
    <source>
        <dbReference type="Proteomes" id="UP000828390"/>
    </source>
</evidence>
<feature type="region of interest" description="Disordered" evidence="1">
    <location>
        <begin position="207"/>
        <end position="227"/>
    </location>
</feature>
<dbReference type="Proteomes" id="UP000828390">
    <property type="component" value="Unassembled WGS sequence"/>
</dbReference>
<feature type="domain" description="DUF4456" evidence="2">
    <location>
        <begin position="361"/>
        <end position="417"/>
    </location>
</feature>
<sequence>MSVIRASLRQFRQHLDETLQMLRESNARFIKSFKVFSDGGNFCPEEIEDYRKRLDKMAANVDKAEGSIMSDLEDMESKRLEQATKVAMEFEDRFKSHMFDLIFMEKIARWLTNTQVKIKAEVAESNTHAQKLAKHLSDIERRIDACARPNLDKEQITSDQLNASLKGVFEAFHTRSVYLNCLKDPTMRPPSSAMQGPPAVGARVGFVQDSGPTPISKAGKQPAEDPSVGVIKGIMRTNKSKMRFGLDAELDGEYAQSAEAREKAKSAMSTTNTSDRGKASQVRHGLSPASASESIHRKTQSAAASSSSRTDFGMRRTSKPAKYERKTVIFGDAAEDETDNTSHFLGIVRKTLREALEGLFAASEMYYRQKGMRPVTRPQALQETYELCADVIVQKLQSYYQQADEYHNQCLQEQHGTTMIAACRMPDVPRKTAALSVSIGL</sequence>
<evidence type="ECO:0000313" key="3">
    <source>
        <dbReference type="EMBL" id="KAH3799800.1"/>
    </source>
</evidence>
<proteinExistence type="predicted"/>
<reference evidence="3" key="2">
    <citation type="submission" date="2020-11" db="EMBL/GenBank/DDBJ databases">
        <authorList>
            <person name="McCartney M.A."/>
            <person name="Auch B."/>
            <person name="Kono T."/>
            <person name="Mallez S."/>
            <person name="Becker A."/>
            <person name="Gohl D.M."/>
            <person name="Silverstein K.A.T."/>
            <person name="Koren S."/>
            <person name="Bechman K.B."/>
            <person name="Herman A."/>
            <person name="Abrahante J.E."/>
            <person name="Garbe J."/>
        </authorList>
    </citation>
    <scope>NUCLEOTIDE SEQUENCE</scope>
    <source>
        <strain evidence="3">Duluth1</strain>
        <tissue evidence="3">Whole animal</tissue>
    </source>
</reference>
<organism evidence="3 4">
    <name type="scientific">Dreissena polymorpha</name>
    <name type="common">Zebra mussel</name>
    <name type="synonym">Mytilus polymorpha</name>
    <dbReference type="NCBI Taxonomy" id="45954"/>
    <lineage>
        <taxon>Eukaryota</taxon>
        <taxon>Metazoa</taxon>
        <taxon>Spiralia</taxon>
        <taxon>Lophotrochozoa</taxon>
        <taxon>Mollusca</taxon>
        <taxon>Bivalvia</taxon>
        <taxon>Autobranchia</taxon>
        <taxon>Heteroconchia</taxon>
        <taxon>Euheterodonta</taxon>
        <taxon>Imparidentia</taxon>
        <taxon>Neoheterodontei</taxon>
        <taxon>Myida</taxon>
        <taxon>Dreissenoidea</taxon>
        <taxon>Dreissenidae</taxon>
        <taxon>Dreissena</taxon>
    </lineage>
</organism>
<evidence type="ECO:0000259" key="2">
    <source>
        <dbReference type="Pfam" id="PF14644"/>
    </source>
</evidence>
<comment type="caution">
    <text evidence="3">The sequence shown here is derived from an EMBL/GenBank/DDBJ whole genome shotgun (WGS) entry which is preliminary data.</text>
</comment>
<gene>
    <name evidence="3" type="ORF">DPMN_153416</name>
</gene>
<dbReference type="PANTHER" id="PTHR21444">
    <property type="entry name" value="COILED-COIL DOMAIN-CONTAINING PROTEIN 180"/>
    <property type="match status" value="1"/>
</dbReference>
<name>A0A9D4FNU6_DREPO</name>
<reference evidence="3" key="1">
    <citation type="journal article" date="2019" name="bioRxiv">
        <title>The Genome of the Zebra Mussel, Dreissena polymorpha: A Resource for Invasive Species Research.</title>
        <authorList>
            <person name="McCartney M.A."/>
            <person name="Auch B."/>
            <person name="Kono T."/>
            <person name="Mallez S."/>
            <person name="Zhang Y."/>
            <person name="Obille A."/>
            <person name="Becker A."/>
            <person name="Abrahante J.E."/>
            <person name="Garbe J."/>
            <person name="Badalamenti J.P."/>
            <person name="Herman A."/>
            <person name="Mangelson H."/>
            <person name="Liachko I."/>
            <person name="Sullivan S."/>
            <person name="Sone E.D."/>
            <person name="Koren S."/>
            <person name="Silverstein K.A.T."/>
            <person name="Beckman K.B."/>
            <person name="Gohl D.M."/>
        </authorList>
    </citation>
    <scope>NUCLEOTIDE SEQUENCE</scope>
    <source>
        <strain evidence="3">Duluth1</strain>
        <tissue evidence="3">Whole animal</tissue>
    </source>
</reference>
<dbReference type="Pfam" id="PF14644">
    <property type="entry name" value="DUF4456"/>
    <property type="match status" value="1"/>
</dbReference>
<evidence type="ECO:0000256" key="1">
    <source>
        <dbReference type="SAM" id="MobiDB-lite"/>
    </source>
</evidence>
<keyword evidence="4" id="KW-1185">Reference proteome</keyword>
<dbReference type="InterPro" id="IPR027914">
    <property type="entry name" value="DUF4456"/>
</dbReference>
<dbReference type="EMBL" id="JAIWYP010000007">
    <property type="protein sequence ID" value="KAH3799800.1"/>
    <property type="molecule type" value="Genomic_DNA"/>
</dbReference>
<accession>A0A9D4FNU6</accession>